<dbReference type="Proteomes" id="UP000189728">
    <property type="component" value="Unassembled WGS sequence"/>
</dbReference>
<accession>A0AAX0L9K9</accession>
<evidence type="ECO:0000313" key="2">
    <source>
        <dbReference type="EMBL" id="OPA77255.1"/>
    </source>
</evidence>
<evidence type="ECO:0000256" key="1">
    <source>
        <dbReference type="SAM" id="MobiDB-lite"/>
    </source>
</evidence>
<feature type="region of interest" description="Disordered" evidence="1">
    <location>
        <begin position="1"/>
        <end position="23"/>
    </location>
</feature>
<gene>
    <name evidence="2" type="ORF">BFG04_03940</name>
</gene>
<feature type="compositionally biased region" description="Polar residues" evidence="1">
    <location>
        <begin position="10"/>
        <end position="23"/>
    </location>
</feature>
<dbReference type="EMBL" id="MCRK01000036">
    <property type="protein sequence ID" value="OPA77255.1"/>
    <property type="molecule type" value="Genomic_DNA"/>
</dbReference>
<dbReference type="AlphaFoldDB" id="A0AAX0L9K9"/>
<reference evidence="2 3" key="1">
    <citation type="submission" date="2016-08" db="EMBL/GenBank/DDBJ databases">
        <title>Campylobacter species from sea mammals.</title>
        <authorList>
            <person name="Gilbert M.J."/>
            <person name="Byrne B.A."/>
            <person name="Zomer A.L."/>
            <person name="Wagenaar J.A."/>
        </authorList>
    </citation>
    <scope>NUCLEOTIDE SEQUENCE [LARGE SCALE GENOMIC DNA]</scope>
    <source>
        <strain evidence="2 3">1105248</strain>
    </source>
</reference>
<organism evidence="2 3">
    <name type="scientific">Campylobacter pinnipediorum subsp. pinnipediorum</name>
    <dbReference type="NCBI Taxonomy" id="1660067"/>
    <lineage>
        <taxon>Bacteria</taxon>
        <taxon>Pseudomonadati</taxon>
        <taxon>Campylobacterota</taxon>
        <taxon>Epsilonproteobacteria</taxon>
        <taxon>Campylobacterales</taxon>
        <taxon>Campylobacteraceae</taxon>
        <taxon>Campylobacter</taxon>
    </lineage>
</organism>
<name>A0AAX0L9K9_9BACT</name>
<protein>
    <submittedName>
        <fullName evidence="2">Uncharacterized protein</fullName>
    </submittedName>
</protein>
<comment type="caution">
    <text evidence="2">The sequence shown here is derived from an EMBL/GenBank/DDBJ whole genome shotgun (WGS) entry which is preliminary data.</text>
</comment>
<sequence length="148" mass="17290">MQEIRELNITKPTHQEQPPKNQRSEIISGLKQHLSELNYNIEVFEIYVFDKETLPLIVIKDSDDDVDVVSFETIRHTLSVSIILIDTSYTKNDELVKEVLHKMKSFNSKFNTKILNAINRSTIQVLDKDYVATELKVTFTYQTELWSL</sequence>
<dbReference type="RefSeq" id="WP_078387726.1">
    <property type="nucleotide sequence ID" value="NZ_CP012546.1"/>
</dbReference>
<evidence type="ECO:0000313" key="3">
    <source>
        <dbReference type="Proteomes" id="UP000189728"/>
    </source>
</evidence>
<proteinExistence type="predicted"/>